<keyword evidence="4 6" id="KW-1133">Transmembrane helix</keyword>
<evidence type="ECO:0000256" key="6">
    <source>
        <dbReference type="SAM" id="Phobius"/>
    </source>
</evidence>
<comment type="subcellular location">
    <subcellularLocation>
        <location evidence="1">Cell membrane</location>
        <topology evidence="1">Multi-pass membrane protein</topology>
    </subcellularLocation>
</comment>
<evidence type="ECO:0000313" key="8">
    <source>
        <dbReference type="EMBL" id="GAA1688916.1"/>
    </source>
</evidence>
<protein>
    <submittedName>
        <fullName evidence="8">MFS transporter</fullName>
    </submittedName>
</protein>
<dbReference type="PROSITE" id="PS50850">
    <property type="entry name" value="MFS"/>
    <property type="match status" value="1"/>
</dbReference>
<dbReference type="Proteomes" id="UP001500618">
    <property type="component" value="Unassembled WGS sequence"/>
</dbReference>
<dbReference type="InterPro" id="IPR050189">
    <property type="entry name" value="MFS_Efflux_Transporters"/>
</dbReference>
<name>A0ABP4TJ52_9ACTN</name>
<feature type="transmembrane region" description="Helical" evidence="6">
    <location>
        <begin position="87"/>
        <end position="107"/>
    </location>
</feature>
<keyword evidence="3 6" id="KW-0812">Transmembrane</keyword>
<feature type="domain" description="Major facilitator superfamily (MFS) profile" evidence="7">
    <location>
        <begin position="1"/>
        <end position="368"/>
    </location>
</feature>
<dbReference type="PANTHER" id="PTHR43124">
    <property type="entry name" value="PURINE EFFLUX PUMP PBUE"/>
    <property type="match status" value="1"/>
</dbReference>
<feature type="transmembrane region" description="Helical" evidence="6">
    <location>
        <begin position="338"/>
        <end position="358"/>
    </location>
</feature>
<sequence>MMGIFSIVTTEILPIGLLTPIASAFHIPAGVAGWTMTMPGIVAAVAAPAVTVATGRLDRRVMLCVLMILLAVADFLAATAAAYWTMLLARTLVGLTIGGFWSIGAGLSNRLVPARKGLATAVIFAAVPLGSVLGVPAGTLIGELAGWRAAFLVMGILTVGVVVALIILLPPLPAVHATDLASLWNVLRSRKARPALVVTFLLVLAHFGTYTYVTPFLHQVTHLDAGLISPFLLGYGGAGIVGTFLAARWPTFPLSAALLAGATLLLPIFGGSPAGALGLLIMWGMGYGAVPVCSQAWFSRAAPAAPEVATVLFTSSFQATISVGALLGGIVVDATSPSIVMLCGGAVALIAVLFANVARWPEPDVSVT</sequence>
<dbReference type="InterPro" id="IPR020846">
    <property type="entry name" value="MFS_dom"/>
</dbReference>
<evidence type="ECO:0000256" key="5">
    <source>
        <dbReference type="ARBA" id="ARBA00023136"/>
    </source>
</evidence>
<dbReference type="SUPFAM" id="SSF103473">
    <property type="entry name" value="MFS general substrate transporter"/>
    <property type="match status" value="1"/>
</dbReference>
<reference evidence="9" key="1">
    <citation type="journal article" date="2019" name="Int. J. Syst. Evol. Microbiol.">
        <title>The Global Catalogue of Microorganisms (GCM) 10K type strain sequencing project: providing services to taxonomists for standard genome sequencing and annotation.</title>
        <authorList>
            <consortium name="The Broad Institute Genomics Platform"/>
            <consortium name="The Broad Institute Genome Sequencing Center for Infectious Disease"/>
            <person name="Wu L."/>
            <person name="Ma J."/>
        </authorList>
    </citation>
    <scope>NUCLEOTIDE SEQUENCE [LARGE SCALE GENOMIC DNA]</scope>
    <source>
        <strain evidence="9">JCM 14718</strain>
    </source>
</reference>
<keyword evidence="5 6" id="KW-0472">Membrane</keyword>
<proteinExistence type="predicted"/>
<comment type="caution">
    <text evidence="8">The sequence shown here is derived from an EMBL/GenBank/DDBJ whole genome shotgun (WGS) entry which is preliminary data.</text>
</comment>
<feature type="transmembrane region" description="Helical" evidence="6">
    <location>
        <begin position="119"/>
        <end position="141"/>
    </location>
</feature>
<organism evidence="8 9">
    <name type="scientific">Fodinicola feengrottensis</name>
    <dbReference type="NCBI Taxonomy" id="435914"/>
    <lineage>
        <taxon>Bacteria</taxon>
        <taxon>Bacillati</taxon>
        <taxon>Actinomycetota</taxon>
        <taxon>Actinomycetes</taxon>
        <taxon>Mycobacteriales</taxon>
        <taxon>Fodinicola</taxon>
    </lineage>
</organism>
<dbReference type="Pfam" id="PF07690">
    <property type="entry name" value="MFS_1"/>
    <property type="match status" value="1"/>
</dbReference>
<feature type="transmembrane region" description="Helical" evidence="6">
    <location>
        <begin position="61"/>
        <end position="81"/>
    </location>
</feature>
<evidence type="ECO:0000259" key="7">
    <source>
        <dbReference type="PROSITE" id="PS50850"/>
    </source>
</evidence>
<evidence type="ECO:0000313" key="9">
    <source>
        <dbReference type="Proteomes" id="UP001500618"/>
    </source>
</evidence>
<dbReference type="Gene3D" id="1.20.1250.20">
    <property type="entry name" value="MFS general substrate transporter like domains"/>
    <property type="match status" value="1"/>
</dbReference>
<keyword evidence="9" id="KW-1185">Reference proteome</keyword>
<gene>
    <name evidence="8" type="ORF">GCM10009765_42960</name>
</gene>
<feature type="transmembrane region" description="Helical" evidence="6">
    <location>
        <begin position="195"/>
        <end position="213"/>
    </location>
</feature>
<feature type="transmembrane region" description="Helical" evidence="6">
    <location>
        <begin position="225"/>
        <end position="245"/>
    </location>
</feature>
<keyword evidence="2" id="KW-1003">Cell membrane</keyword>
<evidence type="ECO:0000256" key="4">
    <source>
        <dbReference type="ARBA" id="ARBA00022989"/>
    </source>
</evidence>
<evidence type="ECO:0000256" key="1">
    <source>
        <dbReference type="ARBA" id="ARBA00004651"/>
    </source>
</evidence>
<feature type="transmembrane region" description="Helical" evidence="6">
    <location>
        <begin position="252"/>
        <end position="270"/>
    </location>
</feature>
<feature type="transmembrane region" description="Helical" evidence="6">
    <location>
        <begin position="310"/>
        <end position="332"/>
    </location>
</feature>
<dbReference type="InterPro" id="IPR011701">
    <property type="entry name" value="MFS"/>
</dbReference>
<evidence type="ECO:0000256" key="3">
    <source>
        <dbReference type="ARBA" id="ARBA00022692"/>
    </source>
</evidence>
<feature type="transmembrane region" description="Helical" evidence="6">
    <location>
        <begin position="34"/>
        <end position="54"/>
    </location>
</feature>
<dbReference type="EMBL" id="BAAANY010000015">
    <property type="protein sequence ID" value="GAA1688916.1"/>
    <property type="molecule type" value="Genomic_DNA"/>
</dbReference>
<dbReference type="CDD" id="cd17324">
    <property type="entry name" value="MFS_NepI_like"/>
    <property type="match status" value="1"/>
</dbReference>
<accession>A0ABP4TJ52</accession>
<feature type="transmembrane region" description="Helical" evidence="6">
    <location>
        <begin position="147"/>
        <end position="174"/>
    </location>
</feature>
<dbReference type="InterPro" id="IPR036259">
    <property type="entry name" value="MFS_trans_sf"/>
</dbReference>
<dbReference type="PANTHER" id="PTHR43124:SF3">
    <property type="entry name" value="CHLORAMPHENICOL EFFLUX PUMP RV0191"/>
    <property type="match status" value="1"/>
</dbReference>
<evidence type="ECO:0000256" key="2">
    <source>
        <dbReference type="ARBA" id="ARBA00022475"/>
    </source>
</evidence>